<accession>A0ABN1JJR6</accession>
<proteinExistence type="predicted"/>
<dbReference type="EMBL" id="BAAACG010000010">
    <property type="protein sequence ID" value="GAA0741260.1"/>
    <property type="molecule type" value="Genomic_DNA"/>
</dbReference>
<gene>
    <name evidence="1" type="ORF">GCM10008906_22200</name>
</gene>
<dbReference type="InterPro" id="IPR025935">
    <property type="entry name" value="AbiH"/>
</dbReference>
<evidence type="ECO:0000313" key="2">
    <source>
        <dbReference type="Proteomes" id="UP001501510"/>
    </source>
</evidence>
<sequence>MDKKVNYHIINSFMNKGTSKIDFGQEDYFLVFNYTHTLQKIYNISEHRIHYLHGECMEDDD</sequence>
<organism evidence="1 2">
    <name type="scientific">Clostridium oceanicum</name>
    <dbReference type="NCBI Taxonomy" id="1543"/>
    <lineage>
        <taxon>Bacteria</taxon>
        <taxon>Bacillati</taxon>
        <taxon>Bacillota</taxon>
        <taxon>Clostridia</taxon>
        <taxon>Eubacteriales</taxon>
        <taxon>Clostridiaceae</taxon>
        <taxon>Clostridium</taxon>
    </lineage>
</organism>
<keyword evidence="2" id="KW-1185">Reference proteome</keyword>
<name>A0ABN1JJR6_9CLOT</name>
<dbReference type="Proteomes" id="UP001501510">
    <property type="component" value="Unassembled WGS sequence"/>
</dbReference>
<protein>
    <submittedName>
        <fullName evidence="1">Uncharacterized protein</fullName>
    </submittedName>
</protein>
<comment type="caution">
    <text evidence="1">The sequence shown here is derived from an EMBL/GenBank/DDBJ whole genome shotgun (WGS) entry which is preliminary data.</text>
</comment>
<dbReference type="Pfam" id="PF14253">
    <property type="entry name" value="AbiH"/>
    <property type="match status" value="1"/>
</dbReference>
<evidence type="ECO:0000313" key="1">
    <source>
        <dbReference type="EMBL" id="GAA0741260.1"/>
    </source>
</evidence>
<reference evidence="1 2" key="1">
    <citation type="journal article" date="2019" name="Int. J. Syst. Evol. Microbiol.">
        <title>The Global Catalogue of Microorganisms (GCM) 10K type strain sequencing project: providing services to taxonomists for standard genome sequencing and annotation.</title>
        <authorList>
            <consortium name="The Broad Institute Genomics Platform"/>
            <consortium name="The Broad Institute Genome Sequencing Center for Infectious Disease"/>
            <person name="Wu L."/>
            <person name="Ma J."/>
        </authorList>
    </citation>
    <scope>NUCLEOTIDE SEQUENCE [LARGE SCALE GENOMIC DNA]</scope>
    <source>
        <strain evidence="1 2">JCM 1407</strain>
    </source>
</reference>